<organism evidence="1 3">
    <name type="scientific">Pseudomonas tremae</name>
    <dbReference type="NCBI Taxonomy" id="200454"/>
    <lineage>
        <taxon>Bacteria</taxon>
        <taxon>Pseudomonadati</taxon>
        <taxon>Pseudomonadota</taxon>
        <taxon>Gammaproteobacteria</taxon>
        <taxon>Pseudomonadales</taxon>
        <taxon>Pseudomonadaceae</taxon>
        <taxon>Pseudomonas</taxon>
    </lineage>
</organism>
<dbReference type="RefSeq" id="WP_147461988.1">
    <property type="nucleotide sequence ID" value="NZ_JBGMSS010000039.1"/>
</dbReference>
<reference evidence="2 4" key="2">
    <citation type="submission" date="2024-06" db="EMBL/GenBank/DDBJ databases">
        <title>Genome sequences for Pseudomonas syringae strains with characterized LPS.</title>
        <authorList>
            <person name="Baltrus D.A."/>
            <person name="Krings L."/>
        </authorList>
    </citation>
    <scope>NUCLEOTIDE SEQUENCE [LARGE SCALE GENOMIC DNA]</scope>
    <source>
        <strain evidence="2 4">NCPPB2708</strain>
    </source>
</reference>
<reference evidence="1 3" key="1">
    <citation type="submission" date="2015-09" db="EMBL/GenBank/DDBJ databases">
        <title>Genome announcement of multiple Pseudomonas syringae strains.</title>
        <authorList>
            <person name="Thakur S."/>
            <person name="Wang P.W."/>
            <person name="Gong Y."/>
            <person name="Weir B.S."/>
            <person name="Guttman D.S."/>
        </authorList>
    </citation>
    <scope>NUCLEOTIDE SEQUENCE [LARGE SCALE GENOMIC DNA]</scope>
    <source>
        <strain evidence="1 3">ICMP9151</strain>
    </source>
</reference>
<dbReference type="EMBL" id="LJRO01000281">
    <property type="protein sequence ID" value="KPY97411.1"/>
    <property type="molecule type" value="Genomic_DNA"/>
</dbReference>
<gene>
    <name evidence="2" type="ORF">ACDH53_26440</name>
    <name evidence="1" type="ORF">ALO43_200195</name>
</gene>
<dbReference type="AlphaFoldDB" id="A0AA40P3H3"/>
<proteinExistence type="predicted"/>
<evidence type="ECO:0000313" key="1">
    <source>
        <dbReference type="EMBL" id="KPY97411.1"/>
    </source>
</evidence>
<dbReference type="EMBL" id="JBGMSU010000042">
    <property type="protein sequence ID" value="MFA0940911.1"/>
    <property type="molecule type" value="Genomic_DNA"/>
</dbReference>
<evidence type="ECO:0000313" key="3">
    <source>
        <dbReference type="Proteomes" id="UP000050523"/>
    </source>
</evidence>
<evidence type="ECO:0000313" key="4">
    <source>
        <dbReference type="Proteomes" id="UP001569512"/>
    </source>
</evidence>
<sequence>MKIENLKDFSAKVRKSDFFDFLQNVDDWDSLLDRRDEDDFDASWVKNNEHVASAGYGAPTDESEITELREYVFKTVLRITNNSEAAGYISDDIGLLAEAFSKRRITTWLNDLLSSYLSGSFPH</sequence>
<accession>A0AA40P3H3</accession>
<evidence type="ECO:0000313" key="2">
    <source>
        <dbReference type="EMBL" id="MFA0940911.1"/>
    </source>
</evidence>
<keyword evidence="4" id="KW-1185">Reference proteome</keyword>
<dbReference type="Proteomes" id="UP001569512">
    <property type="component" value="Unassembled WGS sequence"/>
</dbReference>
<dbReference type="Proteomes" id="UP000050523">
    <property type="component" value="Unassembled WGS sequence"/>
</dbReference>
<comment type="caution">
    <text evidence="1">The sequence shown here is derived from an EMBL/GenBank/DDBJ whole genome shotgun (WGS) entry which is preliminary data.</text>
</comment>
<name>A0AA40P3H3_9PSED</name>
<protein>
    <submittedName>
        <fullName evidence="1">Uncharacterized protein</fullName>
    </submittedName>
</protein>